<protein>
    <submittedName>
        <fullName evidence="1">F7bb6052-b9bd-4f63-936f-a86227ea6985</fullName>
    </submittedName>
</protein>
<evidence type="ECO:0000313" key="1">
    <source>
        <dbReference type="EMBL" id="SYZ47118.1"/>
    </source>
</evidence>
<dbReference type="EMBL" id="LS992577">
    <property type="protein sequence ID" value="SYZ47118.1"/>
    <property type="molecule type" value="Genomic_DNA"/>
</dbReference>
<geneLocation type="mitochondrion" evidence="1"/>
<proteinExistence type="predicted"/>
<accession>A0A3P3YW86</accession>
<dbReference type="AlphaFoldDB" id="A0A3P3YW86"/>
<keyword evidence="1" id="KW-0496">Mitochondrion</keyword>
<sequence>MNSHIETETRFKLLRRAAVWNIGPPANFVPAAAVIRKEQVLFRLTGRKGHVDGSLCVLWVTKEYQGESSYLWRNWRWGAKAWVANRIRDPSSPRQIFRLGSTIARLKLKGIDGDLNKRWNMWFNPMCVSVRVSRRLIVLFSFYSVAWLSSVRVVKCLNLGESLITNKLKVGVTPSRHGPYRLGYTRVTIIITMRSNNVSWSKTLKVILNRWLGWSRNKVVVGEPAAGSKI</sequence>
<name>A0A3P3YW86_PLABS</name>
<reference evidence="1" key="1">
    <citation type="submission" date="2018-05" db="EMBL/GenBank/DDBJ databases">
        <authorList>
            <person name="Fogelqvist J."/>
        </authorList>
    </citation>
    <scope>NUCLEOTIDE SEQUENCE [LARGE SCALE GENOMIC DNA]</scope>
</reference>
<organism evidence="1">
    <name type="scientific">Plasmodiophora brassicae</name>
    <name type="common">Clubroot disease agent</name>
    <dbReference type="NCBI Taxonomy" id="37360"/>
    <lineage>
        <taxon>Eukaryota</taxon>
        <taxon>Sar</taxon>
        <taxon>Rhizaria</taxon>
        <taxon>Endomyxa</taxon>
        <taxon>Phytomyxea</taxon>
        <taxon>Plasmodiophorida</taxon>
        <taxon>Plasmodiophoridae</taxon>
        <taxon>Plasmodiophora</taxon>
    </lineage>
</organism>
<gene>
    <name evidence="1" type="ORF">PLBR_LOCUS9</name>
</gene>